<dbReference type="InterPro" id="IPR023631">
    <property type="entry name" value="Amidase_dom"/>
</dbReference>
<reference evidence="2" key="1">
    <citation type="submission" date="2019-10" db="EMBL/GenBank/DDBJ databases">
        <title>Draft genome sequece of Microseira wollei NIES-4236.</title>
        <authorList>
            <person name="Yamaguchi H."/>
            <person name="Suzuki S."/>
            <person name="Kawachi M."/>
        </authorList>
    </citation>
    <scope>NUCLEOTIDE SEQUENCE</scope>
    <source>
        <strain evidence="2">NIES-4236</strain>
    </source>
</reference>
<evidence type="ECO:0000259" key="1">
    <source>
        <dbReference type="Pfam" id="PF01425"/>
    </source>
</evidence>
<keyword evidence="3" id="KW-1185">Reference proteome</keyword>
<dbReference type="GO" id="GO:0003824">
    <property type="term" value="F:catalytic activity"/>
    <property type="evidence" value="ECO:0007669"/>
    <property type="project" value="InterPro"/>
</dbReference>
<dbReference type="InterPro" id="IPR036928">
    <property type="entry name" value="AS_sf"/>
</dbReference>
<dbReference type="AlphaFoldDB" id="A0AAV3XDK8"/>
<dbReference type="Proteomes" id="UP001050975">
    <property type="component" value="Unassembled WGS sequence"/>
</dbReference>
<sequence>MTNLTIASAHQLAGMIRDREVSAVEVLDANLAQIAQHNSQLNAICTLDENNARTRAKQADEALARGENWGALHGVPVTIKDIYETASLRTTAGYIPLKDYIPQQDATAVARLRAAGAVILGKTNMAELAGDYQSTNSLFPRVNNPWNLDYTAGGSSGGSAAAVAAFLSPLAQACRSPTL</sequence>
<dbReference type="Gene3D" id="3.90.1300.10">
    <property type="entry name" value="Amidase signature (AS) domain"/>
    <property type="match status" value="1"/>
</dbReference>
<comment type="caution">
    <text evidence="2">The sequence shown here is derived from an EMBL/GenBank/DDBJ whole genome shotgun (WGS) entry which is preliminary data.</text>
</comment>
<dbReference type="EMBL" id="BLAY01000054">
    <property type="protein sequence ID" value="GET38910.1"/>
    <property type="molecule type" value="Genomic_DNA"/>
</dbReference>
<dbReference type="RefSeq" id="WP_226583492.1">
    <property type="nucleotide sequence ID" value="NZ_BLAY01000054.1"/>
</dbReference>
<evidence type="ECO:0000313" key="3">
    <source>
        <dbReference type="Proteomes" id="UP001050975"/>
    </source>
</evidence>
<dbReference type="Pfam" id="PF01425">
    <property type="entry name" value="Amidase"/>
    <property type="match status" value="1"/>
</dbReference>
<dbReference type="PANTHER" id="PTHR11895:SF76">
    <property type="entry name" value="INDOLEACETAMIDE HYDROLASE"/>
    <property type="match status" value="1"/>
</dbReference>
<dbReference type="SUPFAM" id="SSF75304">
    <property type="entry name" value="Amidase signature (AS) enzymes"/>
    <property type="match status" value="1"/>
</dbReference>
<dbReference type="InterPro" id="IPR000120">
    <property type="entry name" value="Amidase"/>
</dbReference>
<accession>A0AAV3XDK8</accession>
<gene>
    <name evidence="2" type="ORF">MiSe_36700</name>
</gene>
<proteinExistence type="predicted"/>
<evidence type="ECO:0000313" key="2">
    <source>
        <dbReference type="EMBL" id="GET38910.1"/>
    </source>
</evidence>
<organism evidence="2 3">
    <name type="scientific">Microseira wollei NIES-4236</name>
    <dbReference type="NCBI Taxonomy" id="2530354"/>
    <lineage>
        <taxon>Bacteria</taxon>
        <taxon>Bacillati</taxon>
        <taxon>Cyanobacteriota</taxon>
        <taxon>Cyanophyceae</taxon>
        <taxon>Oscillatoriophycideae</taxon>
        <taxon>Aerosakkonematales</taxon>
        <taxon>Aerosakkonemataceae</taxon>
        <taxon>Microseira</taxon>
    </lineage>
</organism>
<feature type="domain" description="Amidase" evidence="1">
    <location>
        <begin position="25"/>
        <end position="172"/>
    </location>
</feature>
<dbReference type="PANTHER" id="PTHR11895">
    <property type="entry name" value="TRANSAMIDASE"/>
    <property type="match status" value="1"/>
</dbReference>
<protein>
    <submittedName>
        <fullName evidence="2">Amidase</fullName>
    </submittedName>
</protein>
<name>A0AAV3XDK8_9CYAN</name>